<dbReference type="GO" id="GO:0042925">
    <property type="term" value="F:benzoate transmembrane transporter activity"/>
    <property type="evidence" value="ECO:0007669"/>
    <property type="project" value="InterPro"/>
</dbReference>
<dbReference type="STRING" id="883.DvMF_2241"/>
<dbReference type="KEGG" id="dvm:DvMF_2241"/>
<dbReference type="PANTHER" id="PTHR30199">
    <property type="entry name" value="MFS FAMILY TRANSPORTER, PREDICTED SUBSTRATE BENZOATE"/>
    <property type="match status" value="1"/>
</dbReference>
<reference evidence="2" key="1">
    <citation type="submission" date="2008-10" db="EMBL/GenBank/DDBJ databases">
        <title>Complete sequence of Desulfovibrio vulgaris str. 'Miyazaki F'.</title>
        <authorList>
            <person name="Lucas S."/>
            <person name="Copeland A."/>
            <person name="Lapidus A."/>
            <person name="Glavina del Rio T."/>
            <person name="Dalin E."/>
            <person name="Tice H."/>
            <person name="Bruce D."/>
            <person name="Goodwin L."/>
            <person name="Pitluck S."/>
            <person name="Sims D."/>
            <person name="Brettin T."/>
            <person name="Detter J.C."/>
            <person name="Han C."/>
            <person name="Larimer F."/>
            <person name="Land M."/>
            <person name="Hauser L."/>
            <person name="Kyrpides N."/>
            <person name="Mikhailova N."/>
            <person name="Hazen T.C."/>
            <person name="Richardson P."/>
        </authorList>
    </citation>
    <scope>NUCLEOTIDE SEQUENCE</scope>
    <source>
        <strain evidence="2">Miyazaki F</strain>
    </source>
</reference>
<feature type="transmembrane region" description="Helical" evidence="1">
    <location>
        <begin position="291"/>
        <end position="315"/>
    </location>
</feature>
<feature type="transmembrane region" description="Helical" evidence="1">
    <location>
        <begin position="175"/>
        <end position="197"/>
    </location>
</feature>
<dbReference type="InterPro" id="IPR004711">
    <property type="entry name" value="Benzoate_Transporter"/>
</dbReference>
<dbReference type="AlphaFoldDB" id="B8DQR5"/>
<feature type="transmembrane region" description="Helical" evidence="1">
    <location>
        <begin position="73"/>
        <end position="91"/>
    </location>
</feature>
<dbReference type="OrthoDB" id="9792424at2"/>
<dbReference type="NCBIfam" id="TIGR00843">
    <property type="entry name" value="benE"/>
    <property type="match status" value="1"/>
</dbReference>
<keyword evidence="1" id="KW-1133">Transmembrane helix</keyword>
<evidence type="ECO:0000256" key="1">
    <source>
        <dbReference type="SAM" id="Phobius"/>
    </source>
</evidence>
<feature type="transmembrane region" description="Helical" evidence="1">
    <location>
        <begin position="352"/>
        <end position="376"/>
    </location>
</feature>
<dbReference type="eggNOG" id="COG3135">
    <property type="taxonomic scope" value="Bacteria"/>
</dbReference>
<gene>
    <name evidence="2" type="ordered locus">DvMF_2241</name>
</gene>
<protein>
    <submittedName>
        <fullName evidence="2">Benzoate transporter</fullName>
    </submittedName>
</protein>
<keyword evidence="1" id="KW-0472">Membrane</keyword>
<organism evidence="2">
    <name type="scientific">Nitratidesulfovibrio vulgaris (strain DSM 19637 / Miyazaki F)</name>
    <name type="common">Desulfovibrio vulgaris</name>
    <dbReference type="NCBI Taxonomy" id="883"/>
    <lineage>
        <taxon>Bacteria</taxon>
        <taxon>Pseudomonadati</taxon>
        <taxon>Thermodesulfobacteriota</taxon>
        <taxon>Desulfovibrionia</taxon>
        <taxon>Desulfovibrionales</taxon>
        <taxon>Desulfovibrionaceae</taxon>
        <taxon>Nitratidesulfovibrio</taxon>
    </lineage>
</organism>
<feature type="transmembrane region" description="Helical" evidence="1">
    <location>
        <begin position="48"/>
        <end position="66"/>
    </location>
</feature>
<feature type="transmembrane region" description="Helical" evidence="1">
    <location>
        <begin position="126"/>
        <end position="144"/>
    </location>
</feature>
<dbReference type="GO" id="GO:0005886">
    <property type="term" value="C:plasma membrane"/>
    <property type="evidence" value="ECO:0007669"/>
    <property type="project" value="TreeGrafter"/>
</dbReference>
<feature type="transmembrane region" description="Helical" evidence="1">
    <location>
        <begin position="321"/>
        <end position="340"/>
    </location>
</feature>
<dbReference type="EMBL" id="CP001197">
    <property type="protein sequence ID" value="ACL09184.1"/>
    <property type="molecule type" value="Genomic_DNA"/>
</dbReference>
<name>B8DQR5_NITV9</name>
<evidence type="ECO:0000313" key="2">
    <source>
        <dbReference type="EMBL" id="ACL09184.1"/>
    </source>
</evidence>
<keyword evidence="1" id="KW-0812">Transmembrane</keyword>
<feature type="transmembrane region" description="Helical" evidence="1">
    <location>
        <begin position="97"/>
        <end position="119"/>
    </location>
</feature>
<dbReference type="Pfam" id="PF03594">
    <property type="entry name" value="BenE"/>
    <property type="match status" value="1"/>
</dbReference>
<proteinExistence type="predicted"/>
<sequence>MLRRILSETSLSALVAGLVAVIVSYAGPAALMFQAAEAAHLSQAQLSSWIWAISVASGVTGIGLSLRYRVPVITAWSTPGAALLAAGWAAYSYPEAIGAFIAVGVAITVFGVTGLFAAFMDRIPRAVVSAMLAGILFRFCVDVFTRMQAAPLLVAPMLLTWLAARRLAPRYAVLLPLLAGLLVAGLTGQLSFGAVSAAPAVPVFTMPHFTMGALLGLGVPLFVVAMAGQNATGLGVMRASGYSTPGSPLVAWTGVASTLLAPFGSHGVNLAAITAAICTGPEAHADPARRYWAGIFCGGFYVLVGTFGATLVGLFTALPQALVAVVSGLALLGAFLGGLTQATEDPVHRESAVITFLVTVSGVSLLGVGSSFWGLLAGLLAGAVLVGPQARLQAAITAHAGRAPARK</sequence>
<feature type="transmembrane region" description="Helical" evidence="1">
    <location>
        <begin position="209"/>
        <end position="228"/>
    </location>
</feature>
<dbReference type="PANTHER" id="PTHR30199:SF0">
    <property type="entry name" value="INNER MEMBRANE PROTEIN YDCO"/>
    <property type="match status" value="1"/>
</dbReference>
<accession>B8DQR5</accession>
<dbReference type="HOGENOM" id="CLU_041268_2_0_7"/>